<feature type="domain" description="VIT" evidence="1">
    <location>
        <begin position="1"/>
        <end position="89"/>
    </location>
</feature>
<organism evidence="2 3">
    <name type="scientific">Methanosarcina acetivorans</name>
    <dbReference type="NCBI Taxonomy" id="2214"/>
    <lineage>
        <taxon>Archaea</taxon>
        <taxon>Methanobacteriati</taxon>
        <taxon>Methanobacteriota</taxon>
        <taxon>Stenosarchaea group</taxon>
        <taxon>Methanomicrobia</taxon>
        <taxon>Methanosarcinales</taxon>
        <taxon>Methanosarcinaceae</taxon>
        <taxon>Methanosarcina</taxon>
    </lineage>
</organism>
<sequence>MLATSQAGAASPVAEYLNISTDINNGYAITTVEEKLSNPADTAVEDRFSFLIPEEAFISGFSLIIDGKEYTAEVLEKEETSRRFDTAAS</sequence>
<gene>
    <name evidence="2" type="ORF">HA338_08590</name>
</gene>
<evidence type="ECO:0000313" key="2">
    <source>
        <dbReference type="EMBL" id="HIH94085.1"/>
    </source>
</evidence>
<accession>A0A832WAC9</accession>
<evidence type="ECO:0000313" key="3">
    <source>
        <dbReference type="Proteomes" id="UP000600774"/>
    </source>
</evidence>
<proteinExistence type="predicted"/>
<dbReference type="InterPro" id="IPR013694">
    <property type="entry name" value="VIT"/>
</dbReference>
<dbReference type="AlphaFoldDB" id="A0A832WAC9"/>
<name>A0A832WAC9_9EURY</name>
<comment type="caution">
    <text evidence="2">The sequence shown here is derived from an EMBL/GenBank/DDBJ whole genome shotgun (WGS) entry which is preliminary data.</text>
</comment>
<dbReference type="PROSITE" id="PS51468">
    <property type="entry name" value="VIT"/>
    <property type="match status" value="1"/>
</dbReference>
<dbReference type="Pfam" id="PF08487">
    <property type="entry name" value="VIT"/>
    <property type="match status" value="1"/>
</dbReference>
<dbReference type="PANTHER" id="PTHR10338">
    <property type="entry name" value="INTER-ALPHA-TRYPSIN INHIBITOR HEAVY CHAIN FAMILY MEMBER"/>
    <property type="match status" value="1"/>
</dbReference>
<evidence type="ECO:0000259" key="1">
    <source>
        <dbReference type="PROSITE" id="PS51468"/>
    </source>
</evidence>
<protein>
    <recommendedName>
        <fullName evidence="1">VIT domain-containing protein</fullName>
    </recommendedName>
</protein>
<dbReference type="PANTHER" id="PTHR10338:SF108">
    <property type="entry name" value="INTER-ALPHA-TRYPSIN INHIBITOR HEAVY CHAIN H4-LIKE PROTEIN"/>
    <property type="match status" value="1"/>
</dbReference>
<dbReference type="RefSeq" id="WP_281085388.1">
    <property type="nucleotide sequence ID" value="NZ_DUJU01000099.1"/>
</dbReference>
<dbReference type="Proteomes" id="UP000600774">
    <property type="component" value="Unassembled WGS sequence"/>
</dbReference>
<reference evidence="2" key="1">
    <citation type="journal article" date="2020" name="bioRxiv">
        <title>A rank-normalized archaeal taxonomy based on genome phylogeny resolves widespread incomplete and uneven classifications.</title>
        <authorList>
            <person name="Rinke C."/>
            <person name="Chuvochina M."/>
            <person name="Mussig A.J."/>
            <person name="Chaumeil P.-A."/>
            <person name="Waite D.W."/>
            <person name="Whitman W.B."/>
            <person name="Parks D.H."/>
            <person name="Hugenholtz P."/>
        </authorList>
    </citation>
    <scope>NUCLEOTIDE SEQUENCE</scope>
    <source>
        <strain evidence="2">UBA8876</strain>
    </source>
</reference>
<dbReference type="EMBL" id="DUJU01000099">
    <property type="protein sequence ID" value="HIH94085.1"/>
    <property type="molecule type" value="Genomic_DNA"/>
</dbReference>
<dbReference type="InterPro" id="IPR050934">
    <property type="entry name" value="ITIH"/>
</dbReference>